<dbReference type="Gene3D" id="3.40.630.30">
    <property type="match status" value="1"/>
</dbReference>
<sequence length="182" mass="21456">MLSIIQNQLPIKVSDKYLIRYISNDDKEDLFQIYSNEKIAKYVVRKIHCSIKDTEEFIQLINRRMKEGNNIYLGISENHSKKLIGIIRFLKKEEPSILTIGYALKEDYWGHGIIYTAVNNLIELIKLDGTYTRIRATVKPENINSQRCVEKLGFKLHGKFNKSEIIDNKEIETERLLYYRIL</sequence>
<dbReference type="OrthoDB" id="9811523at2"/>
<accession>A0A401ULV7</accession>
<gene>
    <name evidence="2" type="ORF">Ctaglu_21370</name>
</gene>
<dbReference type="Proteomes" id="UP000287872">
    <property type="component" value="Unassembled WGS sequence"/>
</dbReference>
<protein>
    <submittedName>
        <fullName evidence="2">N-acetyltransferase</fullName>
    </submittedName>
</protein>
<keyword evidence="2" id="KW-0808">Transferase</keyword>
<dbReference type="InterPro" id="IPR051531">
    <property type="entry name" value="N-acetyltransferase"/>
</dbReference>
<evidence type="ECO:0000313" key="3">
    <source>
        <dbReference type="Proteomes" id="UP000287872"/>
    </source>
</evidence>
<dbReference type="InterPro" id="IPR016181">
    <property type="entry name" value="Acyl_CoA_acyltransferase"/>
</dbReference>
<dbReference type="RefSeq" id="WP_125001267.1">
    <property type="nucleotide sequence ID" value="NZ_BHYK01000010.1"/>
</dbReference>
<evidence type="ECO:0000313" key="2">
    <source>
        <dbReference type="EMBL" id="GCD10514.1"/>
    </source>
</evidence>
<dbReference type="SUPFAM" id="SSF55729">
    <property type="entry name" value="Acyl-CoA N-acyltransferases (Nat)"/>
    <property type="match status" value="1"/>
</dbReference>
<name>A0A401ULV7_9CLOT</name>
<keyword evidence="3" id="KW-1185">Reference proteome</keyword>
<proteinExistence type="predicted"/>
<reference evidence="2 3" key="1">
    <citation type="submission" date="2018-11" db="EMBL/GenBank/DDBJ databases">
        <title>Genome sequencing and assembly of Clostridium tagluense strain A121.</title>
        <authorList>
            <person name="Murakami T."/>
            <person name="Segawa T."/>
            <person name="Shcherbakova V.A."/>
            <person name="Mori H."/>
            <person name="Yoshimura Y."/>
        </authorList>
    </citation>
    <scope>NUCLEOTIDE SEQUENCE [LARGE SCALE GENOMIC DNA]</scope>
    <source>
        <strain evidence="2 3">A121</strain>
    </source>
</reference>
<comment type="caution">
    <text evidence="2">The sequence shown here is derived from an EMBL/GenBank/DDBJ whole genome shotgun (WGS) entry which is preliminary data.</text>
</comment>
<feature type="domain" description="N-acetyltransferase" evidence="1">
    <location>
        <begin position="17"/>
        <end position="172"/>
    </location>
</feature>
<dbReference type="GO" id="GO:0016747">
    <property type="term" value="F:acyltransferase activity, transferring groups other than amino-acyl groups"/>
    <property type="evidence" value="ECO:0007669"/>
    <property type="project" value="InterPro"/>
</dbReference>
<dbReference type="PANTHER" id="PTHR43792">
    <property type="entry name" value="GNAT FAMILY, PUTATIVE (AFU_ORTHOLOGUE AFUA_3G00765)-RELATED-RELATED"/>
    <property type="match status" value="1"/>
</dbReference>
<dbReference type="AlphaFoldDB" id="A0A401ULV7"/>
<dbReference type="Pfam" id="PF13302">
    <property type="entry name" value="Acetyltransf_3"/>
    <property type="match status" value="1"/>
</dbReference>
<dbReference type="PROSITE" id="PS51186">
    <property type="entry name" value="GNAT"/>
    <property type="match status" value="1"/>
</dbReference>
<evidence type="ECO:0000259" key="1">
    <source>
        <dbReference type="PROSITE" id="PS51186"/>
    </source>
</evidence>
<organism evidence="2 3">
    <name type="scientific">Clostridium tagluense</name>
    <dbReference type="NCBI Taxonomy" id="360422"/>
    <lineage>
        <taxon>Bacteria</taxon>
        <taxon>Bacillati</taxon>
        <taxon>Bacillota</taxon>
        <taxon>Clostridia</taxon>
        <taxon>Eubacteriales</taxon>
        <taxon>Clostridiaceae</taxon>
        <taxon>Clostridium</taxon>
    </lineage>
</organism>
<dbReference type="EMBL" id="BHYK01000010">
    <property type="protein sequence ID" value="GCD10514.1"/>
    <property type="molecule type" value="Genomic_DNA"/>
</dbReference>
<dbReference type="InterPro" id="IPR000182">
    <property type="entry name" value="GNAT_dom"/>
</dbReference>